<evidence type="ECO:0000256" key="3">
    <source>
        <dbReference type="ARBA" id="ARBA00022777"/>
    </source>
</evidence>
<dbReference type="CDD" id="cd01428">
    <property type="entry name" value="ADK"/>
    <property type="match status" value="1"/>
</dbReference>
<evidence type="ECO:0000256" key="2">
    <source>
        <dbReference type="ARBA" id="ARBA00022741"/>
    </source>
</evidence>
<organism evidence="6 7">
    <name type="scientific">Heterorhabditis bacteriophora</name>
    <name type="common">Entomopathogenic nematode worm</name>
    <dbReference type="NCBI Taxonomy" id="37862"/>
    <lineage>
        <taxon>Eukaryota</taxon>
        <taxon>Metazoa</taxon>
        <taxon>Ecdysozoa</taxon>
        <taxon>Nematoda</taxon>
        <taxon>Chromadorea</taxon>
        <taxon>Rhabditida</taxon>
        <taxon>Rhabditina</taxon>
        <taxon>Rhabditomorpha</taxon>
        <taxon>Strongyloidea</taxon>
        <taxon>Heterorhabditidae</taxon>
        <taxon>Heterorhabditis</taxon>
    </lineage>
</organism>
<keyword evidence="3 4" id="KW-0418">Kinase</keyword>
<dbReference type="PRINTS" id="PR00094">
    <property type="entry name" value="ADENYLTKNASE"/>
</dbReference>
<evidence type="ECO:0000313" key="6">
    <source>
        <dbReference type="Proteomes" id="UP000095283"/>
    </source>
</evidence>
<dbReference type="InterPro" id="IPR027417">
    <property type="entry name" value="P-loop_NTPase"/>
</dbReference>
<dbReference type="GO" id="GO:0005524">
    <property type="term" value="F:ATP binding"/>
    <property type="evidence" value="ECO:0007669"/>
    <property type="project" value="InterPro"/>
</dbReference>
<sequence>MKEVIGKRAIRCHPLHYIVTNTRLLCMHMQQIKFIQAGARTSPSSHHSEDSTSNVVDISSVGSSAPVSRTTSRPPSGAELPPTAASSRRPPTVKESRSQSRGRSSSASSVARSASIKSKRSSISSIKENPQKPSSSSSQQPATVIIVNEENSENVDPSSSNPTVVLAPPTAPPTASTAASDEIQTIAALDDKVPQGLPNNAPVVLVIGAPGAQKSDIAKRVAQKYDGFVLLSMGDLLRAKAESEKEDELWQRIKKKIDQGETVPMKLCRELLYNELHNVGKTSWGYVIEGYPRTQAQLEDMENVLGKIDMAILIDCTEQFCMNNIEKRYQEFKNERPGL</sequence>
<evidence type="ECO:0000256" key="5">
    <source>
        <dbReference type="SAM" id="MobiDB-lite"/>
    </source>
</evidence>
<feature type="compositionally biased region" description="Low complexity" evidence="5">
    <location>
        <begin position="99"/>
        <end position="141"/>
    </location>
</feature>
<proteinExistence type="inferred from homology"/>
<dbReference type="SUPFAM" id="SSF52540">
    <property type="entry name" value="P-loop containing nucleoside triphosphate hydrolases"/>
    <property type="match status" value="1"/>
</dbReference>
<dbReference type="Gene3D" id="3.40.50.300">
    <property type="entry name" value="P-loop containing nucleotide triphosphate hydrolases"/>
    <property type="match status" value="1"/>
</dbReference>
<dbReference type="InterPro" id="IPR000850">
    <property type="entry name" value="Adenylat/UMP-CMP_kin"/>
</dbReference>
<evidence type="ECO:0000313" key="7">
    <source>
        <dbReference type="WBParaSite" id="Hba_08107"/>
    </source>
</evidence>
<feature type="compositionally biased region" description="Polar residues" evidence="5">
    <location>
        <begin position="54"/>
        <end position="74"/>
    </location>
</feature>
<accession>A0A1I7WSP3</accession>
<keyword evidence="2" id="KW-0547">Nucleotide-binding</keyword>
<dbReference type="GO" id="GO:0019205">
    <property type="term" value="F:nucleobase-containing compound kinase activity"/>
    <property type="evidence" value="ECO:0007669"/>
    <property type="project" value="InterPro"/>
</dbReference>
<keyword evidence="6" id="KW-1185">Reference proteome</keyword>
<dbReference type="PANTHER" id="PTHR23359">
    <property type="entry name" value="NUCLEOTIDE KINASE"/>
    <property type="match status" value="1"/>
</dbReference>
<evidence type="ECO:0000256" key="1">
    <source>
        <dbReference type="ARBA" id="ARBA00022679"/>
    </source>
</evidence>
<dbReference type="AlphaFoldDB" id="A0A1I7WSP3"/>
<keyword evidence="1 4" id="KW-0808">Transferase</keyword>
<dbReference type="GO" id="GO:0006139">
    <property type="term" value="P:nucleobase-containing compound metabolic process"/>
    <property type="evidence" value="ECO:0007669"/>
    <property type="project" value="InterPro"/>
</dbReference>
<feature type="compositionally biased region" description="Low complexity" evidence="5">
    <location>
        <begin position="162"/>
        <end position="179"/>
    </location>
</feature>
<dbReference type="WBParaSite" id="Hba_08107">
    <property type="protein sequence ID" value="Hba_08107"/>
    <property type="gene ID" value="Hba_08107"/>
</dbReference>
<name>A0A1I7WSP3_HETBA</name>
<reference evidence="7" key="1">
    <citation type="submission" date="2016-11" db="UniProtKB">
        <authorList>
            <consortium name="WormBaseParasite"/>
        </authorList>
    </citation>
    <scope>IDENTIFICATION</scope>
</reference>
<comment type="similarity">
    <text evidence="4">Belongs to the adenylate kinase family.</text>
</comment>
<evidence type="ECO:0000256" key="4">
    <source>
        <dbReference type="RuleBase" id="RU003330"/>
    </source>
</evidence>
<dbReference type="Proteomes" id="UP000095283">
    <property type="component" value="Unplaced"/>
</dbReference>
<protein>
    <submittedName>
        <fullName evidence="7">Adenylate kinase isoenzyme 5</fullName>
    </submittedName>
</protein>
<feature type="region of interest" description="Disordered" evidence="5">
    <location>
        <begin position="40"/>
        <end position="179"/>
    </location>
</feature>
<dbReference type="Pfam" id="PF00406">
    <property type="entry name" value="ADK"/>
    <property type="match status" value="1"/>
</dbReference>